<organism evidence="1">
    <name type="scientific">Nothobranchius pienaari</name>
    <dbReference type="NCBI Taxonomy" id="704102"/>
    <lineage>
        <taxon>Eukaryota</taxon>
        <taxon>Metazoa</taxon>
        <taxon>Chordata</taxon>
        <taxon>Craniata</taxon>
        <taxon>Vertebrata</taxon>
        <taxon>Euteleostomi</taxon>
        <taxon>Actinopterygii</taxon>
        <taxon>Neopterygii</taxon>
        <taxon>Teleostei</taxon>
        <taxon>Neoteleostei</taxon>
        <taxon>Acanthomorphata</taxon>
        <taxon>Ovalentaria</taxon>
        <taxon>Atherinomorphae</taxon>
        <taxon>Cyprinodontiformes</taxon>
        <taxon>Nothobranchiidae</taxon>
        <taxon>Nothobranchius</taxon>
    </lineage>
</organism>
<proteinExistence type="predicted"/>
<protein>
    <recommendedName>
        <fullName evidence="2">Reverse transcriptase domain-containing protein</fullName>
    </recommendedName>
</protein>
<reference evidence="1" key="2">
    <citation type="submission" date="2016-06" db="EMBL/GenBank/DDBJ databases">
        <title>The genome of a short-lived fish provides insights into sex chromosome evolution and the genetic control of aging.</title>
        <authorList>
            <person name="Reichwald K."/>
            <person name="Felder M."/>
            <person name="Petzold A."/>
            <person name="Koch P."/>
            <person name="Groth M."/>
            <person name="Platzer M."/>
        </authorList>
    </citation>
    <scope>NUCLEOTIDE SEQUENCE</scope>
    <source>
        <tissue evidence="1">Brain</tissue>
    </source>
</reference>
<accession>A0A1A8NAL1</accession>
<dbReference type="AlphaFoldDB" id="A0A1A8NAL1"/>
<evidence type="ECO:0000313" key="1">
    <source>
        <dbReference type="EMBL" id="SBR65894.1"/>
    </source>
</evidence>
<reference evidence="1" key="1">
    <citation type="submission" date="2016-05" db="EMBL/GenBank/DDBJ databases">
        <authorList>
            <person name="Lavstsen T."/>
            <person name="Jespersen J.S."/>
        </authorList>
    </citation>
    <scope>NUCLEOTIDE SEQUENCE</scope>
    <source>
        <tissue evidence="1">Brain</tissue>
    </source>
</reference>
<sequence length="90" mass="10265">MFSDDSAIVGCVSEGNDQEPRSVIMDFVDWREHNHFCLNTSKTRETVTDFQRNTPLHSPLSIQGADIEVVVPGCSPQYQTELVQQYRCFI</sequence>
<evidence type="ECO:0008006" key="2">
    <source>
        <dbReference type="Google" id="ProtNLM"/>
    </source>
</evidence>
<dbReference type="EMBL" id="HAEG01001753">
    <property type="protein sequence ID" value="SBR65894.1"/>
    <property type="molecule type" value="Transcribed_RNA"/>
</dbReference>
<gene>
    <name evidence="1" type="primary">Nfu_g_1_015697</name>
</gene>
<name>A0A1A8NAL1_9TELE</name>